<evidence type="ECO:0000313" key="2">
    <source>
        <dbReference type="Proteomes" id="UP000684084"/>
    </source>
</evidence>
<organism evidence="1 2">
    <name type="scientific">Rhizophagus irregularis</name>
    <dbReference type="NCBI Taxonomy" id="588596"/>
    <lineage>
        <taxon>Eukaryota</taxon>
        <taxon>Fungi</taxon>
        <taxon>Fungi incertae sedis</taxon>
        <taxon>Mucoromycota</taxon>
        <taxon>Glomeromycotina</taxon>
        <taxon>Glomeromycetes</taxon>
        <taxon>Glomerales</taxon>
        <taxon>Glomeraceae</taxon>
        <taxon>Rhizophagus</taxon>
    </lineage>
</organism>
<dbReference type="InterPro" id="IPR041078">
    <property type="entry name" value="Plavaka"/>
</dbReference>
<accession>A0A915YPV8</accession>
<protein>
    <recommendedName>
        <fullName evidence="3">Zn-finger domain-containing protein</fullName>
    </recommendedName>
</protein>
<dbReference type="AlphaFoldDB" id="A0A915YPV8"/>
<gene>
    <name evidence="1" type="ORF">CHRIB12_LOCUS1430</name>
</gene>
<dbReference type="Pfam" id="PF18759">
    <property type="entry name" value="Plavaka"/>
    <property type="match status" value="1"/>
</dbReference>
<dbReference type="Proteomes" id="UP000684084">
    <property type="component" value="Unassembled WGS sequence"/>
</dbReference>
<dbReference type="EMBL" id="CAGKOT010000002">
    <property type="protein sequence ID" value="CAB5309645.1"/>
    <property type="molecule type" value="Genomic_DNA"/>
</dbReference>
<sequence>MNFQKELMGKYNEIEYYLEYHHIPEALRELLMNQDLAKTMQFNFEYKSQGSKGQEYSEMFNYVTNCDVYGKAFVGLLPIPIAHNQIEQKDKNFQLFTKYLFHKAIATILDPLKSQYDNGVYIYINNQPKWCYIFISVILTDLLELAAYCLTSKSANAQYPCHSCIIHQKNLNNIQIQDSEIILRTPETMNKAIQDQYTSQVSLTPIINPFWSHLQEENPTELYIEEFKKSRIYWAHEFIHLLQQFSPSDLRLPKLHSWLYHIDHTIREFGPLNGLCTETYESLHKYYVKASYRRSNKRNINSQLLKNDITTFIQQFHSNDKVNSDELKLGMYHLKDCLDLWLNEISKLLNINTEFETLSIIIEIYNAVKLTNGDWVRATEKFNNQKEYSNVAIQWKISSEIELVFGQVLLILTLKIKHMVFYLALVHLYNYKYQTENKFLKFGCPYIKFINEFYIVPIEVLIETVHIVQRFDHNNAYFVNRYISW</sequence>
<dbReference type="OrthoDB" id="2439173at2759"/>
<proteinExistence type="predicted"/>
<reference evidence="1" key="1">
    <citation type="submission" date="2020-05" db="EMBL/GenBank/DDBJ databases">
        <authorList>
            <person name="Rincon C."/>
            <person name="Sanders R I."/>
            <person name="Robbins C."/>
            <person name="Chaturvedi A."/>
        </authorList>
    </citation>
    <scope>NUCLEOTIDE SEQUENCE</scope>
    <source>
        <strain evidence="1">CHB12</strain>
    </source>
</reference>
<name>A0A915YPV8_9GLOM</name>
<evidence type="ECO:0008006" key="3">
    <source>
        <dbReference type="Google" id="ProtNLM"/>
    </source>
</evidence>
<evidence type="ECO:0000313" key="1">
    <source>
        <dbReference type="EMBL" id="CAB5309645.1"/>
    </source>
</evidence>
<comment type="caution">
    <text evidence="1">The sequence shown here is derived from an EMBL/GenBank/DDBJ whole genome shotgun (WGS) entry which is preliminary data.</text>
</comment>
<dbReference type="VEuPathDB" id="FungiDB:RhiirFUN_008803"/>